<evidence type="ECO:0000313" key="3">
    <source>
        <dbReference type="Proteomes" id="UP000050761"/>
    </source>
</evidence>
<evidence type="ECO:0000313" key="2">
    <source>
        <dbReference type="EMBL" id="VDP32657.1"/>
    </source>
</evidence>
<keyword evidence="3" id="KW-1185">Reference proteome</keyword>
<evidence type="ECO:0000256" key="1">
    <source>
        <dbReference type="SAM" id="SignalP"/>
    </source>
</evidence>
<evidence type="ECO:0000313" key="4">
    <source>
        <dbReference type="WBParaSite" id="HPBE_0002244701-mRNA-1"/>
    </source>
</evidence>
<dbReference type="EMBL" id="UZAH01034000">
    <property type="protein sequence ID" value="VDP32657.1"/>
    <property type="molecule type" value="Genomic_DNA"/>
</dbReference>
<sequence length="73" mass="7874">MSQLMVVLKLLFLKLRDLLSLTRKAEPRAGEAVIRSRVELGDNGDVGQAIAAIEDDVVDLVVELATGRFPGPS</sequence>
<dbReference type="AlphaFoldDB" id="A0A183GII6"/>
<reference evidence="2 3" key="1">
    <citation type="submission" date="2018-11" db="EMBL/GenBank/DDBJ databases">
        <authorList>
            <consortium name="Pathogen Informatics"/>
        </authorList>
    </citation>
    <scope>NUCLEOTIDE SEQUENCE [LARGE SCALE GENOMIC DNA]</scope>
</reference>
<organism evidence="3 4">
    <name type="scientific">Heligmosomoides polygyrus</name>
    <name type="common">Parasitic roundworm</name>
    <dbReference type="NCBI Taxonomy" id="6339"/>
    <lineage>
        <taxon>Eukaryota</taxon>
        <taxon>Metazoa</taxon>
        <taxon>Ecdysozoa</taxon>
        <taxon>Nematoda</taxon>
        <taxon>Chromadorea</taxon>
        <taxon>Rhabditida</taxon>
        <taxon>Rhabditina</taxon>
        <taxon>Rhabditomorpha</taxon>
        <taxon>Strongyloidea</taxon>
        <taxon>Heligmosomidae</taxon>
        <taxon>Heligmosomoides</taxon>
    </lineage>
</organism>
<gene>
    <name evidence="2" type="ORF">HPBE_LOCUS22446</name>
</gene>
<feature type="chain" id="PRO_5044552079" evidence="1">
    <location>
        <begin position="21"/>
        <end position="73"/>
    </location>
</feature>
<keyword evidence="1" id="KW-0732">Signal</keyword>
<proteinExistence type="predicted"/>
<feature type="signal peptide" evidence="1">
    <location>
        <begin position="1"/>
        <end position="20"/>
    </location>
</feature>
<reference evidence="4" key="2">
    <citation type="submission" date="2019-09" db="UniProtKB">
        <authorList>
            <consortium name="WormBaseParasite"/>
        </authorList>
    </citation>
    <scope>IDENTIFICATION</scope>
</reference>
<accession>A0A183GII6</accession>
<dbReference type="Proteomes" id="UP000050761">
    <property type="component" value="Unassembled WGS sequence"/>
</dbReference>
<protein>
    <submittedName>
        <fullName evidence="4">Secreted protein</fullName>
    </submittedName>
</protein>
<name>A0A183GII6_HELPZ</name>
<accession>A0A3P8BY64</accession>
<dbReference type="WBParaSite" id="HPBE_0002244701-mRNA-1">
    <property type="protein sequence ID" value="HPBE_0002244701-mRNA-1"/>
    <property type="gene ID" value="HPBE_0002244701"/>
</dbReference>